<dbReference type="Pfam" id="PF25424">
    <property type="entry name" value="PH_35"/>
    <property type="match status" value="1"/>
</dbReference>
<protein>
    <recommendedName>
        <fullName evidence="7">Ubiquitin-like protease family profile domain-containing protein</fullName>
    </recommendedName>
</protein>
<feature type="compositionally biased region" description="Low complexity" evidence="6">
    <location>
        <begin position="460"/>
        <end position="475"/>
    </location>
</feature>
<sequence>MPNKLKAFLSGLASAKPMNTFPSTAGHQDSGRTRTRTQANAFDEPPAKRQRVQPAKQATVSHYFARPSEVASREDGGTPLEPDDDPDVYEIISNSSTSKTAGAPNSIEPYRTCNPSFRVDKENIRKRERTRRTARRSVTSSPSSIFQVRKPHLDMHTDNAGSPDDFDPPPAQVVSDIISPLAARKHHRSTVTNGQTTSAQHAFKRIKRSCVSDYLDDSSSDELGGEHPGQKSGKSNTNFTGTSGPRAPMKLQAKSRGDIAPTPFDKPSVVPSLLMPLRRAVADSYFYDGNLPGQEEVSLGQIGNSFSCHSQSDGTKSNEVDWLTFALASARGVSHSVANSAYVVVEMKHGRPTKLFLQFRDREDAARLITRMGDVAHEVERDSLEAMFERAFKKAVQRKVHPQPLVDDHSEKPRPGGTGRIITEEPDWRGFSPDTTIEQPANRRRKLKDGMTQPSEQSASSGVVREVPPVPSREGVQTRRTRKSSVEVTFRQEDAEKWSEENREWESSWVKPLVFPPTGKVRTTVDKVDIPRLDEGEFLNDNLISFYLRYLQVDLERRRPDLLKRIYFFNTFFYDKLKPTKGKINYDGVKAWTSKIDIFSYDYLIVPVNEHAHWYVAIVCNVSNMIQQQDQDAVIKLDGAESPKISSIAQDVSCISLEDGSSGSSPSKKALSRSPASLTLTNGKGQATDTPRMTPNAAGNRSGHKLDPKLPRIITLDSLALPHSPTCVALREYLTQEAYHRKSAVPAVNPLGLTAKVPSQDNYWDCGVFVLGYVEEFLKDPDVAVAKLLQKQSLDWDIRPLDLRSKIRTLLFNLQDEQRQLAMQEKHNKQKKKHNGNHKDPEVSPEQASSRTVHSAHAESPQPNKGLANASGLDAHSPGQNLSSAPHGDTLQEQSSVKTLPNKPGEGFSTPADDRLSQKASQSLSEPPQVTSRDESRHNVMSSGDHAICTPQSKAKKFVVELQADHDSLGDRGIIESVEDDDSLELIEPVSGSSTLKSKNAGREASTRANNQGTRNTCRSQPRTPQQPIASAPHTSSASVRSSLRSRAGQEQSHVGPSYSGIDRSKPQSIDLTG</sequence>
<feature type="compositionally biased region" description="Basic residues" evidence="6">
    <location>
        <begin position="126"/>
        <end position="135"/>
    </location>
</feature>
<keyword evidence="9" id="KW-1185">Reference proteome</keyword>
<evidence type="ECO:0000256" key="4">
    <source>
        <dbReference type="ARBA" id="ARBA00022786"/>
    </source>
</evidence>
<evidence type="ECO:0000256" key="2">
    <source>
        <dbReference type="ARBA" id="ARBA00022553"/>
    </source>
</evidence>
<dbReference type="GO" id="GO:0005737">
    <property type="term" value="C:cytoplasm"/>
    <property type="evidence" value="ECO:0007669"/>
    <property type="project" value="TreeGrafter"/>
</dbReference>
<feature type="region of interest" description="Disordered" evidence="6">
    <location>
        <begin position="823"/>
        <end position="951"/>
    </location>
</feature>
<feature type="compositionally biased region" description="Polar residues" evidence="6">
    <location>
        <begin position="918"/>
        <end position="931"/>
    </location>
</feature>
<name>A0A084B1Z4_STACB</name>
<feature type="region of interest" description="Disordered" evidence="6">
    <location>
        <begin position="14"/>
        <end position="167"/>
    </location>
</feature>
<dbReference type="GO" id="GO:0005634">
    <property type="term" value="C:nucleus"/>
    <property type="evidence" value="ECO:0007669"/>
    <property type="project" value="TreeGrafter"/>
</dbReference>
<dbReference type="InterPro" id="IPR003653">
    <property type="entry name" value="Peptidase_C48_C"/>
</dbReference>
<proteinExistence type="inferred from homology"/>
<evidence type="ECO:0000256" key="1">
    <source>
        <dbReference type="ARBA" id="ARBA00005234"/>
    </source>
</evidence>
<dbReference type="InterPro" id="IPR057501">
    <property type="entry name" value="DeUb_enz_PH"/>
</dbReference>
<dbReference type="OrthoDB" id="442460at2759"/>
<keyword evidence="5" id="KW-0378">Hydrolase</keyword>
<feature type="region of interest" description="Disordered" evidence="6">
    <location>
        <begin position="659"/>
        <end position="706"/>
    </location>
</feature>
<dbReference type="GO" id="GO:0016926">
    <property type="term" value="P:protein desumoylation"/>
    <property type="evidence" value="ECO:0007669"/>
    <property type="project" value="TreeGrafter"/>
</dbReference>
<dbReference type="PANTHER" id="PTHR46896:SF3">
    <property type="entry name" value="FI06413P-RELATED"/>
    <property type="match status" value="1"/>
</dbReference>
<dbReference type="Pfam" id="PF02902">
    <property type="entry name" value="Peptidase_C48"/>
    <property type="match status" value="1"/>
</dbReference>
<comment type="similarity">
    <text evidence="1">Belongs to the peptidase C48 family.</text>
</comment>
<gene>
    <name evidence="8" type="ORF">S7711_06033</name>
</gene>
<feature type="compositionally biased region" description="Polar residues" evidence="6">
    <location>
        <begin position="679"/>
        <end position="699"/>
    </location>
</feature>
<keyword evidence="2" id="KW-0597">Phosphoprotein</keyword>
<dbReference type="GO" id="GO:0070139">
    <property type="term" value="F:SUMO-specific endopeptidase activity"/>
    <property type="evidence" value="ECO:0007669"/>
    <property type="project" value="TreeGrafter"/>
</dbReference>
<evidence type="ECO:0000313" key="8">
    <source>
        <dbReference type="EMBL" id="KEY71573.1"/>
    </source>
</evidence>
<dbReference type="EMBL" id="KL648259">
    <property type="protein sequence ID" value="KEY71573.1"/>
    <property type="molecule type" value="Genomic_DNA"/>
</dbReference>
<keyword evidence="3" id="KW-0645">Protease</keyword>
<feature type="compositionally biased region" description="Low complexity" evidence="6">
    <location>
        <begin position="1036"/>
        <end position="1047"/>
    </location>
</feature>
<dbReference type="PANTHER" id="PTHR46896">
    <property type="entry name" value="SENTRIN-SPECIFIC PROTEASE"/>
    <property type="match status" value="1"/>
</dbReference>
<dbReference type="InterPro" id="IPR051947">
    <property type="entry name" value="Sentrin-specific_protease"/>
</dbReference>
<dbReference type="PROSITE" id="PS50600">
    <property type="entry name" value="ULP_PROTEASE"/>
    <property type="match status" value="1"/>
</dbReference>
<dbReference type="SUPFAM" id="SSF54001">
    <property type="entry name" value="Cysteine proteinases"/>
    <property type="match status" value="1"/>
</dbReference>
<dbReference type="Proteomes" id="UP000028045">
    <property type="component" value="Unassembled WGS sequence"/>
</dbReference>
<evidence type="ECO:0000256" key="5">
    <source>
        <dbReference type="ARBA" id="ARBA00022801"/>
    </source>
</evidence>
<organism evidence="8 9">
    <name type="scientific">Stachybotrys chartarum (strain CBS 109288 / IBT 7711)</name>
    <name type="common">Toxic black mold</name>
    <name type="synonym">Stilbospora chartarum</name>
    <dbReference type="NCBI Taxonomy" id="1280523"/>
    <lineage>
        <taxon>Eukaryota</taxon>
        <taxon>Fungi</taxon>
        <taxon>Dikarya</taxon>
        <taxon>Ascomycota</taxon>
        <taxon>Pezizomycotina</taxon>
        <taxon>Sordariomycetes</taxon>
        <taxon>Hypocreomycetidae</taxon>
        <taxon>Hypocreales</taxon>
        <taxon>Stachybotryaceae</taxon>
        <taxon>Stachybotrys</taxon>
    </lineage>
</organism>
<feature type="region of interest" description="Disordered" evidence="6">
    <location>
        <begin position="214"/>
        <end position="249"/>
    </location>
</feature>
<evidence type="ECO:0000256" key="3">
    <source>
        <dbReference type="ARBA" id="ARBA00022670"/>
    </source>
</evidence>
<feature type="compositionally biased region" description="Polar residues" evidence="6">
    <location>
        <begin position="1007"/>
        <end position="1035"/>
    </location>
</feature>
<dbReference type="AlphaFoldDB" id="A0A084B1Z4"/>
<reference evidence="8 9" key="1">
    <citation type="journal article" date="2014" name="BMC Genomics">
        <title>Comparative genome sequencing reveals chemotype-specific gene clusters in the toxigenic black mold Stachybotrys.</title>
        <authorList>
            <person name="Semeiks J."/>
            <person name="Borek D."/>
            <person name="Otwinowski Z."/>
            <person name="Grishin N.V."/>
        </authorList>
    </citation>
    <scope>NUCLEOTIDE SEQUENCE [LARGE SCALE GENOMIC DNA]</scope>
    <source>
        <strain evidence="9">CBS 109288 / IBT 7711</strain>
    </source>
</reference>
<feature type="compositionally biased region" description="Polar residues" evidence="6">
    <location>
        <begin position="232"/>
        <end position="243"/>
    </location>
</feature>
<dbReference type="InterPro" id="IPR038765">
    <property type="entry name" value="Papain-like_cys_pep_sf"/>
</dbReference>
<accession>A0A084B1Z4</accession>
<evidence type="ECO:0000313" key="9">
    <source>
        <dbReference type="Proteomes" id="UP000028045"/>
    </source>
</evidence>
<dbReference type="GO" id="GO:0006508">
    <property type="term" value="P:proteolysis"/>
    <property type="evidence" value="ECO:0007669"/>
    <property type="project" value="UniProtKB-KW"/>
</dbReference>
<keyword evidence="4" id="KW-0833">Ubl conjugation pathway</keyword>
<feature type="domain" description="Ubiquitin-like protease family profile" evidence="7">
    <location>
        <begin position="523"/>
        <end position="777"/>
    </location>
</feature>
<dbReference type="Gene3D" id="3.40.395.10">
    <property type="entry name" value="Adenoviral Proteinase, Chain A"/>
    <property type="match status" value="1"/>
</dbReference>
<feature type="region of interest" description="Disordered" evidence="6">
    <location>
        <begin position="966"/>
        <end position="1074"/>
    </location>
</feature>
<feature type="compositionally biased region" description="Low complexity" evidence="6">
    <location>
        <begin position="660"/>
        <end position="678"/>
    </location>
</feature>
<evidence type="ECO:0000256" key="6">
    <source>
        <dbReference type="SAM" id="MobiDB-lite"/>
    </source>
</evidence>
<dbReference type="HOGENOM" id="CLU_287316_0_0_1"/>
<evidence type="ECO:0000259" key="7">
    <source>
        <dbReference type="PROSITE" id="PS50600"/>
    </source>
</evidence>
<feature type="region of interest" description="Disordered" evidence="6">
    <location>
        <begin position="399"/>
        <end position="483"/>
    </location>
</feature>